<dbReference type="AlphaFoldDB" id="A0A6H5GSV2"/>
<feature type="non-terminal residue" evidence="2">
    <location>
        <position position="721"/>
    </location>
</feature>
<dbReference type="Pfam" id="PF07248">
    <property type="entry name" value="DUF1431"/>
    <property type="match status" value="1"/>
</dbReference>
<organism evidence="2 3">
    <name type="scientific">Nesidiocoris tenuis</name>
    <dbReference type="NCBI Taxonomy" id="355587"/>
    <lineage>
        <taxon>Eukaryota</taxon>
        <taxon>Metazoa</taxon>
        <taxon>Ecdysozoa</taxon>
        <taxon>Arthropoda</taxon>
        <taxon>Hexapoda</taxon>
        <taxon>Insecta</taxon>
        <taxon>Pterygota</taxon>
        <taxon>Neoptera</taxon>
        <taxon>Paraneoptera</taxon>
        <taxon>Hemiptera</taxon>
        <taxon>Heteroptera</taxon>
        <taxon>Panheteroptera</taxon>
        <taxon>Cimicomorpha</taxon>
        <taxon>Miridae</taxon>
        <taxon>Dicyphina</taxon>
        <taxon>Nesidiocoris</taxon>
    </lineage>
</organism>
<evidence type="ECO:0000313" key="3">
    <source>
        <dbReference type="Proteomes" id="UP000479000"/>
    </source>
</evidence>
<keyword evidence="3" id="KW-1185">Reference proteome</keyword>
<evidence type="ECO:0000256" key="1">
    <source>
        <dbReference type="SAM" id="MobiDB-lite"/>
    </source>
</evidence>
<accession>A0A6H5GSV2</accession>
<dbReference type="EMBL" id="CADCXU010017661">
    <property type="protein sequence ID" value="CAB0006463.1"/>
    <property type="molecule type" value="Genomic_DNA"/>
</dbReference>
<dbReference type="OrthoDB" id="10671938at2759"/>
<feature type="region of interest" description="Disordered" evidence="1">
    <location>
        <begin position="635"/>
        <end position="657"/>
    </location>
</feature>
<reference evidence="2 3" key="1">
    <citation type="submission" date="2020-02" db="EMBL/GenBank/DDBJ databases">
        <authorList>
            <person name="Ferguson B K."/>
        </authorList>
    </citation>
    <scope>NUCLEOTIDE SEQUENCE [LARGE SCALE GENOMIC DNA]</scope>
</reference>
<dbReference type="Proteomes" id="UP000479000">
    <property type="component" value="Unassembled WGS sequence"/>
</dbReference>
<proteinExistence type="predicted"/>
<evidence type="ECO:0000313" key="2">
    <source>
        <dbReference type="EMBL" id="CAB0006463.1"/>
    </source>
</evidence>
<sequence>MELNKFCVDLAKYETLKMKTKMKTKNKRKNHSSNIIKINRIKNSYISSNRHEIPDTICQEDAPLPTRLKEFLHPLGLRAGDATGWPDNGKNFGIHPFWNTSLLGYIAVKLPVSQSIHQERQHTDDQFRISFPSPKSLYAAHIKAILTKSIGIAVRQNFFSADKMLVGYQKASRAAGMAAKTGLHIYGNISRFATKADGIKTKIFDGDSGLLKLQRALFQHESSMKASTCMPTQLPPKCGPTDCVIPRPNIWKDCRIRKRPKWKGCDKICMPCCCPAISPPDCETIEIRQNTCKRLEYRIPSFSECRKYPLGRKIQKECCISSLPCPEAGIENLVEPLIATKVRQETILGRRRGGRAQARGFSTSAVQMKKESAPQHTMLESNCLVVHLPAYFFQNLGTERRREEMGKTAICHSPGRHSPACSGWRNRENEVIISHVGARGKNPTGYSCDPADPAHAFTRARISTITTINQPIFKLARVWITFSKKLNLFRRSCTTSEAEKVGKASQFSALVDIDHGVFRHCGGRDGANLPYNWLEGANYVFLHTWFLRNSTGRFSRISELVGLDPKPKISAVRIQPLHLEGRAQVSHRSRFHSRLFEFRRRNSTFTPNGNSILPSADKKKTSFLFLGLEKSAKQTERAAPSGLGTHSKLTGGAGAAPSPGGRYYPFRKFRPHRPPMLGGAPRPPREMYYLQPLRTASPRRFPAPERSCYPSESIFLWQVPQ</sequence>
<dbReference type="InterPro" id="IPR006611">
    <property type="entry name" value="DUF1431_DROsp"/>
</dbReference>
<gene>
    <name evidence="2" type="ORF">NTEN_LOCUS11940</name>
</gene>
<protein>
    <submittedName>
        <fullName evidence="2">Uncharacterized protein</fullName>
    </submittedName>
</protein>
<name>A0A6H5GSV2_9HEMI</name>